<feature type="domain" description="Yippee" evidence="5">
    <location>
        <begin position="13"/>
        <end position="110"/>
    </location>
</feature>
<sequence>MVQRVRIIFTGKDGYGCGRCGAYLCDTGDVISRHFHGKHGKACLVSRCFNYYFGPQEEKQLLTGVHIVRDVYCSNCDSYLGWTYDFAHEEKERYKTNRFVLELELLREIGSNTEGCSELSVVHEEQRAV</sequence>
<evidence type="ECO:0000256" key="4">
    <source>
        <dbReference type="RuleBase" id="RU110713"/>
    </source>
</evidence>
<evidence type="ECO:0000313" key="6">
    <source>
        <dbReference type="EMBL" id="ORC90707.1"/>
    </source>
</evidence>
<evidence type="ECO:0000256" key="3">
    <source>
        <dbReference type="ARBA" id="ARBA00022833"/>
    </source>
</evidence>
<dbReference type="OrthoDB" id="6407410at2759"/>
<accession>A0A1X0P1A1</accession>
<organism evidence="6 7">
    <name type="scientific">Trypanosoma theileri</name>
    <dbReference type="NCBI Taxonomy" id="67003"/>
    <lineage>
        <taxon>Eukaryota</taxon>
        <taxon>Discoba</taxon>
        <taxon>Euglenozoa</taxon>
        <taxon>Kinetoplastea</taxon>
        <taxon>Metakinetoplastina</taxon>
        <taxon>Trypanosomatida</taxon>
        <taxon>Trypanosomatidae</taxon>
        <taxon>Trypanosoma</taxon>
    </lineage>
</organism>
<dbReference type="PROSITE" id="PS51792">
    <property type="entry name" value="YIPPEE"/>
    <property type="match status" value="1"/>
</dbReference>
<evidence type="ECO:0000256" key="1">
    <source>
        <dbReference type="ARBA" id="ARBA00005613"/>
    </source>
</evidence>
<evidence type="ECO:0000313" key="7">
    <source>
        <dbReference type="Proteomes" id="UP000192257"/>
    </source>
</evidence>
<dbReference type="RefSeq" id="XP_028884773.1">
    <property type="nucleotide sequence ID" value="XM_029023577.1"/>
</dbReference>
<dbReference type="InterPro" id="IPR034751">
    <property type="entry name" value="Yippee"/>
</dbReference>
<dbReference type="GeneID" id="39983357"/>
<dbReference type="STRING" id="67003.A0A1X0P1A1"/>
<dbReference type="Proteomes" id="UP000192257">
    <property type="component" value="Unassembled WGS sequence"/>
</dbReference>
<dbReference type="InterPro" id="IPR004910">
    <property type="entry name" value="Yippee/Mis18/Cereblon"/>
</dbReference>
<proteinExistence type="inferred from homology"/>
<dbReference type="AlphaFoldDB" id="A0A1X0P1A1"/>
<dbReference type="InterPro" id="IPR039058">
    <property type="entry name" value="Yippee_fam"/>
</dbReference>
<keyword evidence="7" id="KW-1185">Reference proteome</keyword>
<protein>
    <recommendedName>
        <fullName evidence="4">Protein yippee-like</fullName>
    </recommendedName>
</protein>
<dbReference type="Pfam" id="PF03226">
    <property type="entry name" value="Yippee-Mis18"/>
    <property type="match status" value="1"/>
</dbReference>
<gene>
    <name evidence="6" type="ORF">TM35_000071310</name>
</gene>
<name>A0A1X0P1A1_9TRYP</name>
<dbReference type="PANTHER" id="PTHR13848">
    <property type="entry name" value="PROTEIN YIPPEE-LIKE CG15309-RELATED"/>
    <property type="match status" value="1"/>
</dbReference>
<dbReference type="EMBL" id="NBCO01000007">
    <property type="protein sequence ID" value="ORC90707.1"/>
    <property type="molecule type" value="Genomic_DNA"/>
</dbReference>
<dbReference type="VEuPathDB" id="TriTrypDB:TM35_000071310"/>
<comment type="caution">
    <text evidence="6">The sequence shown here is derived from an EMBL/GenBank/DDBJ whole genome shotgun (WGS) entry which is preliminary data.</text>
</comment>
<reference evidence="6 7" key="1">
    <citation type="submission" date="2017-03" db="EMBL/GenBank/DDBJ databases">
        <title>An alternative strategy for trypanosome survival in the mammalian bloodstream revealed through genome and transcriptome analysis of the ubiquitous bovine parasite Trypanosoma (Megatrypanum) theileri.</title>
        <authorList>
            <person name="Kelly S."/>
            <person name="Ivens A."/>
            <person name="Mott A."/>
            <person name="O'Neill E."/>
            <person name="Emms D."/>
            <person name="Macleod O."/>
            <person name="Voorheis P."/>
            <person name="Matthews J."/>
            <person name="Matthews K."/>
            <person name="Carrington M."/>
        </authorList>
    </citation>
    <scope>NUCLEOTIDE SEQUENCE [LARGE SCALE GENOMIC DNA]</scope>
    <source>
        <strain evidence="6">Edinburgh</strain>
    </source>
</reference>
<keyword evidence="3" id="KW-0862">Zinc</keyword>
<comment type="similarity">
    <text evidence="1 4">Belongs to the yippee family.</text>
</comment>
<keyword evidence="2" id="KW-0479">Metal-binding</keyword>
<dbReference type="GO" id="GO:0046872">
    <property type="term" value="F:metal ion binding"/>
    <property type="evidence" value="ECO:0007669"/>
    <property type="project" value="UniProtKB-KW"/>
</dbReference>
<evidence type="ECO:0000259" key="5">
    <source>
        <dbReference type="PROSITE" id="PS51792"/>
    </source>
</evidence>
<evidence type="ECO:0000256" key="2">
    <source>
        <dbReference type="ARBA" id="ARBA00022723"/>
    </source>
</evidence>